<gene>
    <name evidence="1" type="ORF">S01H1_15902</name>
</gene>
<dbReference type="AlphaFoldDB" id="X0SPY2"/>
<sequence length="85" mass="10223">MTEVKRKYIKKIDKEIKMPKYNVKYVNNEGTILFEDDFFKLQDCIEPLKLICPLISKRRLNIIREKNTTDKLAPFIHIINRTKII</sequence>
<dbReference type="EMBL" id="BARS01008328">
    <property type="protein sequence ID" value="GAF77191.1"/>
    <property type="molecule type" value="Genomic_DNA"/>
</dbReference>
<evidence type="ECO:0000313" key="1">
    <source>
        <dbReference type="EMBL" id="GAF77191.1"/>
    </source>
</evidence>
<reference evidence="1" key="1">
    <citation type="journal article" date="2014" name="Front. Microbiol.">
        <title>High frequency of phylogenetically diverse reductive dehalogenase-homologous genes in deep subseafloor sedimentary metagenomes.</title>
        <authorList>
            <person name="Kawai M."/>
            <person name="Futagami T."/>
            <person name="Toyoda A."/>
            <person name="Takaki Y."/>
            <person name="Nishi S."/>
            <person name="Hori S."/>
            <person name="Arai W."/>
            <person name="Tsubouchi T."/>
            <person name="Morono Y."/>
            <person name="Uchiyama I."/>
            <person name="Ito T."/>
            <person name="Fujiyama A."/>
            <person name="Inagaki F."/>
            <person name="Takami H."/>
        </authorList>
    </citation>
    <scope>NUCLEOTIDE SEQUENCE</scope>
    <source>
        <strain evidence="1">Expedition CK06-06</strain>
    </source>
</reference>
<organism evidence="1">
    <name type="scientific">marine sediment metagenome</name>
    <dbReference type="NCBI Taxonomy" id="412755"/>
    <lineage>
        <taxon>unclassified sequences</taxon>
        <taxon>metagenomes</taxon>
        <taxon>ecological metagenomes</taxon>
    </lineage>
</organism>
<proteinExistence type="predicted"/>
<comment type="caution">
    <text evidence="1">The sequence shown here is derived from an EMBL/GenBank/DDBJ whole genome shotgun (WGS) entry which is preliminary data.</text>
</comment>
<accession>X0SPY2</accession>
<name>X0SPY2_9ZZZZ</name>
<protein>
    <submittedName>
        <fullName evidence="1">Uncharacterized protein</fullName>
    </submittedName>
</protein>